<reference evidence="2" key="1">
    <citation type="submission" date="2019-01" db="EMBL/GenBank/DDBJ databases">
        <authorList>
            <person name="Hylling O."/>
            <person name="Carstens A.B."/>
            <person name="Hansen L.H."/>
        </authorList>
    </citation>
    <scope>NUCLEOTIDE SEQUENCE [LARGE SCALE GENOMIC DNA]</scope>
</reference>
<protein>
    <recommendedName>
        <fullName evidence="1">DUF7352 domain-containing protein</fullName>
    </recommendedName>
</protein>
<sequence length="78" mass="8296">MNVLEIPGGLGGASVHFQPDQVSGVVQLWTMADMDKPTWTANVYLTVTGEELDIEHLGSFIGTVLLNGGTYAVHALLV</sequence>
<feature type="domain" description="DUF7352" evidence="1">
    <location>
        <begin position="11"/>
        <end position="75"/>
    </location>
</feature>
<keyword evidence="3" id="KW-1185">Reference proteome</keyword>
<accession>A0A481W607</accession>
<dbReference type="RefSeq" id="YP_009820373.1">
    <property type="nucleotide sequence ID" value="NC_048166.1"/>
</dbReference>
<dbReference type="GeneID" id="55011809"/>
<organism evidence="2 3">
    <name type="scientific">Pseudomonas phage Lana</name>
    <dbReference type="NCBI Taxonomy" id="2530172"/>
    <lineage>
        <taxon>Viruses</taxon>
        <taxon>Duplodnaviria</taxon>
        <taxon>Heunggongvirae</taxon>
        <taxon>Uroviricota</taxon>
        <taxon>Caudoviricetes</taxon>
        <taxon>Lanavirus</taxon>
        <taxon>Lanavirus lana</taxon>
    </lineage>
</organism>
<dbReference type="EMBL" id="MK473373">
    <property type="protein sequence ID" value="QBJ04531.1"/>
    <property type="molecule type" value="Genomic_DNA"/>
</dbReference>
<dbReference type="Pfam" id="PF24043">
    <property type="entry name" value="DUF7352"/>
    <property type="match status" value="1"/>
</dbReference>
<dbReference type="KEGG" id="vg:55011809"/>
<proteinExistence type="predicted"/>
<name>A0A481W607_9CAUD</name>
<evidence type="ECO:0000259" key="1">
    <source>
        <dbReference type="Pfam" id="PF24043"/>
    </source>
</evidence>
<evidence type="ECO:0000313" key="3">
    <source>
        <dbReference type="Proteomes" id="UP000293575"/>
    </source>
</evidence>
<evidence type="ECO:0000313" key="2">
    <source>
        <dbReference type="EMBL" id="QBJ04531.1"/>
    </source>
</evidence>
<dbReference type="Proteomes" id="UP000293575">
    <property type="component" value="Segment"/>
</dbReference>
<dbReference type="InterPro" id="IPR055776">
    <property type="entry name" value="DUF7352"/>
</dbReference>